<dbReference type="SUPFAM" id="SSF56219">
    <property type="entry name" value="DNase I-like"/>
    <property type="match status" value="1"/>
</dbReference>
<evidence type="ECO:0000313" key="4">
    <source>
        <dbReference type="Proteomes" id="UP000237966"/>
    </source>
</evidence>
<dbReference type="EMBL" id="PSWU01000007">
    <property type="protein sequence ID" value="PPI15265.1"/>
    <property type="molecule type" value="Genomic_DNA"/>
</dbReference>
<proteinExistence type="predicted"/>
<protein>
    <recommendedName>
        <fullName evidence="2">Endonuclease/exonuclease/phosphatase domain-containing protein</fullName>
    </recommendedName>
</protein>
<dbReference type="InterPro" id="IPR005135">
    <property type="entry name" value="Endo/exonuclease/phosphatase"/>
</dbReference>
<evidence type="ECO:0000313" key="3">
    <source>
        <dbReference type="EMBL" id="PPI15265.1"/>
    </source>
</evidence>
<dbReference type="Pfam" id="PF03372">
    <property type="entry name" value="Exo_endo_phos"/>
    <property type="match status" value="1"/>
</dbReference>
<keyword evidence="1" id="KW-0472">Membrane</keyword>
<evidence type="ECO:0000259" key="2">
    <source>
        <dbReference type="Pfam" id="PF03372"/>
    </source>
</evidence>
<keyword evidence="1" id="KW-0812">Transmembrane</keyword>
<feature type="domain" description="Endonuclease/exonuclease/phosphatase" evidence="2">
    <location>
        <begin position="114"/>
        <end position="297"/>
    </location>
</feature>
<comment type="caution">
    <text evidence="3">The sequence shown here is derived from an EMBL/GenBank/DDBJ whole genome shotgun (WGS) entry which is preliminary data.</text>
</comment>
<dbReference type="RefSeq" id="WP_081656674.1">
    <property type="nucleotide sequence ID" value="NZ_CP010848.1"/>
</dbReference>
<keyword evidence="1" id="KW-1133">Transmembrane helix</keyword>
<dbReference type="OrthoDB" id="4316587at2"/>
<accession>A0A2S5Y745</accession>
<organism evidence="3 4">
    <name type="scientific">Rathayibacter toxicus</name>
    <dbReference type="NCBI Taxonomy" id="145458"/>
    <lineage>
        <taxon>Bacteria</taxon>
        <taxon>Bacillati</taxon>
        <taxon>Actinomycetota</taxon>
        <taxon>Actinomycetes</taxon>
        <taxon>Micrococcales</taxon>
        <taxon>Microbacteriaceae</taxon>
        <taxon>Rathayibacter</taxon>
    </lineage>
</organism>
<feature type="transmembrane region" description="Helical" evidence="1">
    <location>
        <begin position="38"/>
        <end position="63"/>
    </location>
</feature>
<dbReference type="GO" id="GO:0003824">
    <property type="term" value="F:catalytic activity"/>
    <property type="evidence" value="ECO:0007669"/>
    <property type="project" value="InterPro"/>
</dbReference>
<feature type="transmembrane region" description="Helical" evidence="1">
    <location>
        <begin position="70"/>
        <end position="89"/>
    </location>
</feature>
<feature type="transmembrane region" description="Helical" evidence="1">
    <location>
        <begin position="12"/>
        <end position="32"/>
    </location>
</feature>
<dbReference type="Proteomes" id="UP000237966">
    <property type="component" value="Unassembled WGS sequence"/>
</dbReference>
<dbReference type="AlphaFoldDB" id="A0A2S5Y745"/>
<gene>
    <name evidence="3" type="ORF">C5C51_05610</name>
</gene>
<evidence type="ECO:0000256" key="1">
    <source>
        <dbReference type="SAM" id="Phobius"/>
    </source>
</evidence>
<name>A0A2S5Y745_9MICO</name>
<dbReference type="Gene3D" id="3.60.10.10">
    <property type="entry name" value="Endonuclease/exonuclease/phosphatase"/>
    <property type="match status" value="1"/>
</dbReference>
<dbReference type="InterPro" id="IPR036691">
    <property type="entry name" value="Endo/exonu/phosph_ase_sf"/>
</dbReference>
<reference evidence="3 4" key="1">
    <citation type="submission" date="2018-02" db="EMBL/GenBank/DDBJ databases">
        <title>Bacteriophage NCPPB3778 and a type I-E CRISPR drive the evolution of the US Biological Select Agent, Rathayibacter toxicus.</title>
        <authorList>
            <person name="Davis E.W.II."/>
            <person name="Tabima J.F."/>
            <person name="Weisberg A.J."/>
            <person name="Lopes L.D."/>
            <person name="Wiseman M.S."/>
            <person name="Wiseman M.S."/>
            <person name="Pupko T."/>
            <person name="Belcher M.S."/>
            <person name="Sechler A.J."/>
            <person name="Tancos M.A."/>
            <person name="Schroeder B.K."/>
            <person name="Murray T.D."/>
            <person name="Luster D.G."/>
            <person name="Schneider W.L."/>
            <person name="Rogers E."/>
            <person name="Andreote F.D."/>
            <person name="Grunwald N.J."/>
            <person name="Putnam M.L."/>
            <person name="Chang J.H."/>
        </authorList>
    </citation>
    <scope>NUCLEOTIDE SEQUENCE [LARGE SCALE GENOMIC DNA]</scope>
    <source>
        <strain evidence="3 4">FH99</strain>
    </source>
</reference>
<sequence>MPSRSRRRPVRSAVVVSVSILLAAFLAFHRVLPDPFGWLSVVECAIPWTGIIVLLLLVVAAFALRHRLTLAVVTVLVIVYGVLVLPVALPVSAVSSRSFTVASENINTSTEAGTIAAALATRAPNVIALQELDSAARGAVNDQLKDDYPYSFVVGTVGIWSRTALSARKPLDLGLGWERALSVDVSTPLGTTRLFVVHLASFRPGDHAERDTSLAELAVTLHSDNSTRAIVIGDFNTATDDHRLAPVLAEAGLVRTSTLGFPATWPAQLPVVALDHALTRGIPAATLEVLSANNSDHRPISLTIGSA</sequence>
<dbReference type="GeneID" id="93667199"/>